<comment type="subcellular location">
    <subcellularLocation>
        <location evidence="1">Membrane</location>
        <topology evidence="1">Multi-pass membrane protein</topology>
    </subcellularLocation>
</comment>
<evidence type="ECO:0000313" key="8">
    <source>
        <dbReference type="EMBL" id="VBB35447.1"/>
    </source>
</evidence>
<evidence type="ECO:0000256" key="5">
    <source>
        <dbReference type="ARBA" id="ARBA00023136"/>
    </source>
</evidence>
<evidence type="ECO:0000256" key="7">
    <source>
        <dbReference type="SAM" id="Phobius"/>
    </source>
</evidence>
<evidence type="ECO:0000256" key="2">
    <source>
        <dbReference type="ARBA" id="ARBA00005585"/>
    </source>
</evidence>
<dbReference type="AlphaFoldDB" id="A0A498STT0"/>
<gene>
    <name evidence="8" type="ORF">NAV_LOCUS10238</name>
</gene>
<name>A0A498STT0_ACAVI</name>
<dbReference type="GO" id="GO:0005886">
    <property type="term" value="C:plasma membrane"/>
    <property type="evidence" value="ECO:0007669"/>
    <property type="project" value="TreeGrafter"/>
</dbReference>
<keyword evidence="9" id="KW-1185">Reference proteome</keyword>
<evidence type="ECO:0000256" key="6">
    <source>
        <dbReference type="ARBA" id="ARBA00023180"/>
    </source>
</evidence>
<keyword evidence="3 7" id="KW-0812">Transmembrane</keyword>
<evidence type="ECO:0000313" key="9">
    <source>
        <dbReference type="Proteomes" id="UP000276991"/>
    </source>
</evidence>
<evidence type="ECO:0000256" key="1">
    <source>
        <dbReference type="ARBA" id="ARBA00004141"/>
    </source>
</evidence>
<reference evidence="8 9" key="1">
    <citation type="submission" date="2018-08" db="EMBL/GenBank/DDBJ databases">
        <authorList>
            <person name="Laetsch R D."/>
            <person name="Stevens L."/>
            <person name="Kumar S."/>
            <person name="Blaxter L. M."/>
        </authorList>
    </citation>
    <scope>NUCLEOTIDE SEQUENCE [LARGE SCALE GENOMIC DNA]</scope>
</reference>
<evidence type="ECO:0008006" key="10">
    <source>
        <dbReference type="Google" id="ProtNLM"/>
    </source>
</evidence>
<dbReference type="PANTHER" id="PTHR46022:SF1">
    <property type="entry name" value="PROTEIN PATCHED"/>
    <property type="match status" value="1"/>
</dbReference>
<feature type="transmembrane region" description="Helical" evidence="7">
    <location>
        <begin position="89"/>
        <end position="110"/>
    </location>
</feature>
<sequence>EIRSVCDRYTELGLPNFPTGIAFIFWEQYLSLRWNLLVAICVITSAIFLVISILIFNPWAAMMVTIVVISMTIELAGFMGATGVKLNPVSAVTLVAAVGIGKFFILNSLFIRKKKNKNEIVFEI</sequence>
<dbReference type="EMBL" id="UPTC01005966">
    <property type="protein sequence ID" value="VBB35447.1"/>
    <property type="molecule type" value="Genomic_DNA"/>
</dbReference>
<comment type="similarity">
    <text evidence="2">Belongs to the patched family.</text>
</comment>
<dbReference type="OrthoDB" id="5873834at2759"/>
<evidence type="ECO:0000256" key="4">
    <source>
        <dbReference type="ARBA" id="ARBA00022989"/>
    </source>
</evidence>
<dbReference type="GO" id="GO:0045879">
    <property type="term" value="P:negative regulation of smoothened signaling pathway"/>
    <property type="evidence" value="ECO:0007669"/>
    <property type="project" value="TreeGrafter"/>
</dbReference>
<evidence type="ECO:0000256" key="3">
    <source>
        <dbReference type="ARBA" id="ARBA00022692"/>
    </source>
</evidence>
<dbReference type="Proteomes" id="UP000276991">
    <property type="component" value="Unassembled WGS sequence"/>
</dbReference>
<dbReference type="GO" id="GO:0097108">
    <property type="term" value="F:hedgehog family protein binding"/>
    <property type="evidence" value="ECO:0007669"/>
    <property type="project" value="TreeGrafter"/>
</dbReference>
<dbReference type="PANTHER" id="PTHR46022">
    <property type="entry name" value="PROTEIN PATCHED"/>
    <property type="match status" value="1"/>
</dbReference>
<keyword evidence="4 7" id="KW-1133">Transmembrane helix</keyword>
<organism evidence="8 9">
    <name type="scientific">Acanthocheilonema viteae</name>
    <name type="common">Filarial nematode worm</name>
    <name type="synonym">Dipetalonema viteae</name>
    <dbReference type="NCBI Taxonomy" id="6277"/>
    <lineage>
        <taxon>Eukaryota</taxon>
        <taxon>Metazoa</taxon>
        <taxon>Ecdysozoa</taxon>
        <taxon>Nematoda</taxon>
        <taxon>Chromadorea</taxon>
        <taxon>Rhabditida</taxon>
        <taxon>Spirurina</taxon>
        <taxon>Spiruromorpha</taxon>
        <taxon>Filarioidea</taxon>
        <taxon>Onchocercidae</taxon>
        <taxon>Acanthocheilonema</taxon>
    </lineage>
</organism>
<feature type="transmembrane region" description="Helical" evidence="7">
    <location>
        <begin position="63"/>
        <end position="83"/>
    </location>
</feature>
<accession>A0A498STT0</accession>
<dbReference type="GO" id="GO:0008158">
    <property type="term" value="F:hedgehog receptor activity"/>
    <property type="evidence" value="ECO:0007669"/>
    <property type="project" value="TreeGrafter"/>
</dbReference>
<keyword evidence="5 7" id="KW-0472">Membrane</keyword>
<protein>
    <recommendedName>
        <fullName evidence="10">SSD domain-containing protein</fullName>
    </recommendedName>
</protein>
<feature type="transmembrane region" description="Helical" evidence="7">
    <location>
        <begin position="34"/>
        <end position="56"/>
    </location>
</feature>
<dbReference type="STRING" id="6277.A0A498STT0"/>
<keyword evidence="6" id="KW-0325">Glycoprotein</keyword>
<dbReference type="GO" id="GO:0005119">
    <property type="term" value="F:smoothened binding"/>
    <property type="evidence" value="ECO:0007669"/>
    <property type="project" value="TreeGrafter"/>
</dbReference>
<proteinExistence type="inferred from homology"/>
<dbReference type="SUPFAM" id="SSF82866">
    <property type="entry name" value="Multidrug efflux transporter AcrB transmembrane domain"/>
    <property type="match status" value="1"/>
</dbReference>
<feature type="non-terminal residue" evidence="8">
    <location>
        <position position="1"/>
    </location>
</feature>